<organism evidence="2 3">
    <name type="scientific">Plakobranchus ocellatus</name>
    <dbReference type="NCBI Taxonomy" id="259542"/>
    <lineage>
        <taxon>Eukaryota</taxon>
        <taxon>Metazoa</taxon>
        <taxon>Spiralia</taxon>
        <taxon>Lophotrochozoa</taxon>
        <taxon>Mollusca</taxon>
        <taxon>Gastropoda</taxon>
        <taxon>Heterobranchia</taxon>
        <taxon>Euthyneura</taxon>
        <taxon>Panpulmonata</taxon>
        <taxon>Sacoglossa</taxon>
        <taxon>Placobranchoidea</taxon>
        <taxon>Plakobranchidae</taxon>
        <taxon>Plakobranchus</taxon>
    </lineage>
</organism>
<evidence type="ECO:0000313" key="3">
    <source>
        <dbReference type="Proteomes" id="UP000735302"/>
    </source>
</evidence>
<name>A0AAV3ZB12_9GAST</name>
<proteinExistence type="predicted"/>
<feature type="region of interest" description="Disordered" evidence="1">
    <location>
        <begin position="51"/>
        <end position="74"/>
    </location>
</feature>
<evidence type="ECO:0000256" key="1">
    <source>
        <dbReference type="SAM" id="MobiDB-lite"/>
    </source>
</evidence>
<dbReference type="Proteomes" id="UP000735302">
    <property type="component" value="Unassembled WGS sequence"/>
</dbReference>
<sequence>MKETRHHLEAPQPMKLYGIDDVHNKVISGFHALLQARAPVVGLEPATDLRTDVLATKPPKPRPSSSQGTSGGLDLASATEKVPLYFRVSLLAIEPPKFPRYHPILTLPFSPLPPKSHSHTLSSFCPVNEMKKASLNICNDLLSEVQRLNPNHWISPPDLVGKHMVAKGGVADRHNAHQVGK</sequence>
<accession>A0AAV3ZB12</accession>
<comment type="caution">
    <text evidence="2">The sequence shown here is derived from an EMBL/GenBank/DDBJ whole genome shotgun (WGS) entry which is preliminary data.</text>
</comment>
<protein>
    <submittedName>
        <fullName evidence="2">Uncharacterized protein</fullName>
    </submittedName>
</protein>
<dbReference type="AlphaFoldDB" id="A0AAV3ZB12"/>
<keyword evidence="3" id="KW-1185">Reference proteome</keyword>
<gene>
    <name evidence="2" type="ORF">PoB_002296100</name>
</gene>
<reference evidence="2 3" key="1">
    <citation type="journal article" date="2021" name="Elife">
        <title>Chloroplast acquisition without the gene transfer in kleptoplastic sea slugs, Plakobranchus ocellatus.</title>
        <authorList>
            <person name="Maeda T."/>
            <person name="Takahashi S."/>
            <person name="Yoshida T."/>
            <person name="Shimamura S."/>
            <person name="Takaki Y."/>
            <person name="Nagai Y."/>
            <person name="Toyoda A."/>
            <person name="Suzuki Y."/>
            <person name="Arimoto A."/>
            <person name="Ishii H."/>
            <person name="Satoh N."/>
            <person name="Nishiyama T."/>
            <person name="Hasebe M."/>
            <person name="Maruyama T."/>
            <person name="Minagawa J."/>
            <person name="Obokata J."/>
            <person name="Shigenobu S."/>
        </authorList>
    </citation>
    <scope>NUCLEOTIDE SEQUENCE [LARGE SCALE GENOMIC DNA]</scope>
</reference>
<dbReference type="EMBL" id="BLXT01002679">
    <property type="protein sequence ID" value="GFN96455.1"/>
    <property type="molecule type" value="Genomic_DNA"/>
</dbReference>
<evidence type="ECO:0000313" key="2">
    <source>
        <dbReference type="EMBL" id="GFN96455.1"/>
    </source>
</evidence>